<dbReference type="GO" id="GO:0007035">
    <property type="term" value="P:vacuolar acidification"/>
    <property type="evidence" value="ECO:0007669"/>
    <property type="project" value="TreeGrafter"/>
</dbReference>
<dbReference type="PANTHER" id="PTHR13950:SF12">
    <property type="entry name" value="DMX-LIKE PROTEIN 1"/>
    <property type="match status" value="1"/>
</dbReference>
<dbReference type="AlphaFoldDB" id="A0A4Z2H2P6"/>
<dbReference type="Gene3D" id="2.130.10.10">
    <property type="entry name" value="YVTN repeat-like/Quinoprotein amine dehydrogenase"/>
    <property type="match status" value="1"/>
</dbReference>
<sequence>MKLRKMKLRKMKLRKMASQVSLMKFSPDGEFFATAGQDDCLVKVWYNTSKWKLGVSRLFTPPEPSECFQGELAFSFVYLAHPRSVTGFSWRKTSKYMPRGAVCNVLLTCCKDSVCRLWAETLLPGDGLLSGYNNNHASSQHGDTPGCAGPPGTACNGKSRGRTAQELRLVYIRNGAAAHFEGTGSAADGLNALVLKHNT</sequence>
<dbReference type="SMART" id="SM00320">
    <property type="entry name" value="WD40"/>
    <property type="match status" value="2"/>
</dbReference>
<dbReference type="InterPro" id="IPR015943">
    <property type="entry name" value="WD40/YVTN_repeat-like_dom_sf"/>
</dbReference>
<organism evidence="2 3">
    <name type="scientific">Liparis tanakae</name>
    <name type="common">Tanaka's snailfish</name>
    <dbReference type="NCBI Taxonomy" id="230148"/>
    <lineage>
        <taxon>Eukaryota</taxon>
        <taxon>Metazoa</taxon>
        <taxon>Chordata</taxon>
        <taxon>Craniata</taxon>
        <taxon>Vertebrata</taxon>
        <taxon>Euteleostomi</taxon>
        <taxon>Actinopterygii</taxon>
        <taxon>Neopterygii</taxon>
        <taxon>Teleostei</taxon>
        <taxon>Neoteleostei</taxon>
        <taxon>Acanthomorphata</taxon>
        <taxon>Eupercaria</taxon>
        <taxon>Perciformes</taxon>
        <taxon>Cottioidei</taxon>
        <taxon>Cottales</taxon>
        <taxon>Liparidae</taxon>
        <taxon>Liparis</taxon>
    </lineage>
</organism>
<evidence type="ECO:0000256" key="1">
    <source>
        <dbReference type="SAM" id="MobiDB-lite"/>
    </source>
</evidence>
<gene>
    <name evidence="2" type="primary">Dmxl1</name>
    <name evidence="2" type="ORF">EYF80_030676</name>
</gene>
<dbReference type="GO" id="GO:0043291">
    <property type="term" value="C:RAVE complex"/>
    <property type="evidence" value="ECO:0007669"/>
    <property type="project" value="TreeGrafter"/>
</dbReference>
<protein>
    <submittedName>
        <fullName evidence="2">DmX-like protein 1</fullName>
    </submittedName>
</protein>
<feature type="region of interest" description="Disordered" evidence="1">
    <location>
        <begin position="140"/>
        <end position="159"/>
    </location>
</feature>
<dbReference type="Proteomes" id="UP000314294">
    <property type="component" value="Unassembled WGS sequence"/>
</dbReference>
<evidence type="ECO:0000313" key="2">
    <source>
        <dbReference type="EMBL" id="TNN59142.1"/>
    </source>
</evidence>
<accession>A0A4Z2H2P6</accession>
<comment type="caution">
    <text evidence="2">The sequence shown here is derived from an EMBL/GenBank/DDBJ whole genome shotgun (WGS) entry which is preliminary data.</text>
</comment>
<dbReference type="Pfam" id="PF00400">
    <property type="entry name" value="WD40"/>
    <property type="match status" value="2"/>
</dbReference>
<dbReference type="InterPro" id="IPR001680">
    <property type="entry name" value="WD40_rpt"/>
</dbReference>
<keyword evidence="3" id="KW-1185">Reference proteome</keyword>
<dbReference type="InterPro" id="IPR052208">
    <property type="entry name" value="DmX-like/RAVE_component"/>
</dbReference>
<dbReference type="PANTHER" id="PTHR13950">
    <property type="entry name" value="RABCONNECTIN-RELATED"/>
    <property type="match status" value="1"/>
</dbReference>
<dbReference type="InterPro" id="IPR036322">
    <property type="entry name" value="WD40_repeat_dom_sf"/>
</dbReference>
<dbReference type="SUPFAM" id="SSF50978">
    <property type="entry name" value="WD40 repeat-like"/>
    <property type="match status" value="1"/>
</dbReference>
<dbReference type="OrthoDB" id="342131at2759"/>
<proteinExistence type="predicted"/>
<evidence type="ECO:0000313" key="3">
    <source>
        <dbReference type="Proteomes" id="UP000314294"/>
    </source>
</evidence>
<reference evidence="2 3" key="1">
    <citation type="submission" date="2019-03" db="EMBL/GenBank/DDBJ databases">
        <title>First draft genome of Liparis tanakae, snailfish: a comprehensive survey of snailfish specific genes.</title>
        <authorList>
            <person name="Kim W."/>
            <person name="Song I."/>
            <person name="Jeong J.-H."/>
            <person name="Kim D."/>
            <person name="Kim S."/>
            <person name="Ryu S."/>
            <person name="Song J.Y."/>
            <person name="Lee S.K."/>
        </authorList>
    </citation>
    <scope>NUCLEOTIDE SEQUENCE [LARGE SCALE GENOMIC DNA]</scope>
    <source>
        <tissue evidence="2">Muscle</tissue>
    </source>
</reference>
<dbReference type="EMBL" id="SRLO01000363">
    <property type="protein sequence ID" value="TNN59142.1"/>
    <property type="molecule type" value="Genomic_DNA"/>
</dbReference>
<name>A0A4Z2H2P6_9TELE</name>